<dbReference type="RefSeq" id="WP_130584552.1">
    <property type="nucleotide sequence ID" value="NZ_CP029159.1"/>
</dbReference>
<organism evidence="3 4">
    <name type="scientific">Streptomyces tsukubensis (strain DSM 42081 / NBRC 108919 / NRRL 18488 / 9993)</name>
    <dbReference type="NCBI Taxonomy" id="1114943"/>
    <lineage>
        <taxon>Bacteria</taxon>
        <taxon>Bacillati</taxon>
        <taxon>Actinomycetota</taxon>
        <taxon>Actinomycetes</taxon>
        <taxon>Kitasatosporales</taxon>
        <taxon>Streptomycetaceae</taxon>
        <taxon>Streptomyces</taxon>
    </lineage>
</organism>
<feature type="region of interest" description="Disordered" evidence="1">
    <location>
        <begin position="225"/>
        <end position="257"/>
    </location>
</feature>
<dbReference type="Pfam" id="PF01936">
    <property type="entry name" value="NYN"/>
    <property type="match status" value="1"/>
</dbReference>
<protein>
    <submittedName>
        <fullName evidence="3">NYN domain-containing protein</fullName>
    </submittedName>
</protein>
<accession>A0A7G3UIT1</accession>
<dbReference type="InterPro" id="IPR021139">
    <property type="entry name" value="NYN"/>
</dbReference>
<dbReference type="Gene3D" id="3.40.50.1010">
    <property type="entry name" value="5'-nuclease"/>
    <property type="match status" value="1"/>
</dbReference>
<feature type="domain" description="NYN" evidence="2">
    <location>
        <begin position="36"/>
        <end position="169"/>
    </location>
</feature>
<dbReference type="GO" id="GO:0004540">
    <property type="term" value="F:RNA nuclease activity"/>
    <property type="evidence" value="ECO:0007669"/>
    <property type="project" value="InterPro"/>
</dbReference>
<evidence type="ECO:0000313" key="4">
    <source>
        <dbReference type="Proteomes" id="UP000005940"/>
    </source>
</evidence>
<evidence type="ECO:0000259" key="2">
    <source>
        <dbReference type="Pfam" id="PF01936"/>
    </source>
</evidence>
<dbReference type="AlphaFoldDB" id="A0A7G3UIT1"/>
<gene>
    <name evidence="3" type="ORF">STSU_026915</name>
</gene>
<proteinExistence type="predicted"/>
<sequence>MERVDRCVVLVDAGYLLGAAASLLAGEPVRSRIAVDHTALVQGLRELAESDTERPLLRIYWFDGAPDRVPQPEHRRLRVMPRVTVRLGALTRSDGRWAQKGVDAAMHAELTELARNHACSDIVLVTGDGDLLPGLMSAKEHGVAVHLWAVQAADGDYNQSEDLVAEADERRVLDRTWITRAVRARDLGGLGAPPPAPRPEIAAILSAPLPEAALAAAQERAEAEAAASAVAPPGEQEPAVATAGAPSAPAAKGVPTPKDLAALRAPGPQPQPPASATLRWSSDKGWIDRAGTLGEPPETASLPTLAQLTSAEQRWADREEDITTVGGDPFEVGQVFARRWMERLPENGHVSKLSTMYPRIPHRIDGELLRYAARFGLLAHKDDQIDEHDRYAIRAGFWREIDVRTAAEHAPAGE</sequence>
<dbReference type="EMBL" id="CP029159">
    <property type="protein sequence ID" value="QKM70224.1"/>
    <property type="molecule type" value="Genomic_DNA"/>
</dbReference>
<keyword evidence="4" id="KW-1185">Reference proteome</keyword>
<dbReference type="Proteomes" id="UP000005940">
    <property type="component" value="Chromosome"/>
</dbReference>
<name>A0A7G3UIT1_STRT9</name>
<evidence type="ECO:0000313" key="3">
    <source>
        <dbReference type="EMBL" id="QKM70224.1"/>
    </source>
</evidence>
<evidence type="ECO:0000256" key="1">
    <source>
        <dbReference type="SAM" id="MobiDB-lite"/>
    </source>
</evidence>
<reference evidence="3 4" key="1">
    <citation type="journal article" date="2012" name="J. Bacteriol.">
        <title>Draft genome of Streptomyces tsukubaensis NRRL 18488, the producer of the clinically important immunosuppressant tacrolimus (FK506).</title>
        <authorList>
            <person name="Barreiro C."/>
            <person name="Prieto C."/>
            <person name="Sola-Landa A."/>
            <person name="Solera E."/>
            <person name="Martinez-Castro M."/>
            <person name="Perez-Redondo R."/>
            <person name="Garcia-Estrada C."/>
            <person name="Aparicio J.F."/>
            <person name="Fernandez-Martinez L.T."/>
            <person name="Santos-Aberturas J."/>
            <person name="Salehi-Najafabadi Z."/>
            <person name="Rodriguez-Garcia A."/>
            <person name="Tauch A."/>
            <person name="Martin J.F."/>
        </authorList>
    </citation>
    <scope>NUCLEOTIDE SEQUENCE [LARGE SCALE GENOMIC DNA]</scope>
    <source>
        <strain evidence="4">DSM 42081 / NBRC 108919 / NRRL 18488 / 9993</strain>
    </source>
</reference>